<dbReference type="RefSeq" id="WP_372566574.1">
    <property type="nucleotide sequence ID" value="NZ_JBGOSP010000041.1"/>
</dbReference>
<proteinExistence type="predicted"/>
<organism evidence="1 2">
    <name type="scientific">Streptomyces aureus</name>
    <dbReference type="NCBI Taxonomy" id="193461"/>
    <lineage>
        <taxon>Bacteria</taxon>
        <taxon>Bacillati</taxon>
        <taxon>Actinomycetota</taxon>
        <taxon>Actinomycetes</taxon>
        <taxon>Kitasatosporales</taxon>
        <taxon>Streptomycetaceae</taxon>
        <taxon>Streptomyces</taxon>
    </lineage>
</organism>
<gene>
    <name evidence="1" type="ORF">ACEG43_41950</name>
</gene>
<comment type="caution">
    <text evidence="1">The sequence shown here is derived from an EMBL/GenBank/DDBJ whole genome shotgun (WGS) entry which is preliminary data.</text>
</comment>
<dbReference type="Proteomes" id="UP001571476">
    <property type="component" value="Unassembled WGS sequence"/>
</dbReference>
<evidence type="ECO:0000313" key="1">
    <source>
        <dbReference type="EMBL" id="MFA3842656.1"/>
    </source>
</evidence>
<keyword evidence="2" id="KW-1185">Reference proteome</keyword>
<name>A0ABV4SZJ1_9ACTN</name>
<accession>A0ABV4SZJ1</accession>
<protein>
    <submittedName>
        <fullName evidence="1">Uncharacterized protein</fullName>
    </submittedName>
</protein>
<reference evidence="1 2" key="1">
    <citation type="submission" date="2024-08" db="EMBL/GenBank/DDBJ databases">
        <title>Genome sequence of Streptomyces aureus CACIA-1.46HGO.</title>
        <authorList>
            <person name="Evangelista-Martinez Z."/>
        </authorList>
    </citation>
    <scope>NUCLEOTIDE SEQUENCE [LARGE SCALE GENOMIC DNA]</scope>
    <source>
        <strain evidence="1 2">CACIA-1.46HGO</strain>
    </source>
</reference>
<evidence type="ECO:0000313" key="2">
    <source>
        <dbReference type="Proteomes" id="UP001571476"/>
    </source>
</evidence>
<dbReference type="EMBL" id="JBGOSP010000041">
    <property type="protein sequence ID" value="MFA3842656.1"/>
    <property type="molecule type" value="Genomic_DNA"/>
</dbReference>
<sequence length="128" mass="13759">MFYLVDEGTPDVTLQEQEVSGARWLALSDATSPTLRAKLLDSGLDGGPEPVNASALIHNGAGAYLLHLRDARPDIWEPRTTAGQSGAKVVGRPHLRMRPVAGRRVRVVLSTSRIPRDGPASQTVEPDV</sequence>